<reference evidence="1 2" key="1">
    <citation type="journal article" date="2017" name="Int. J. Syst. Evol. Microbiol.">
        <title>Ramlibacter alkalitolerans sp. nov., alkali-tolerant bacterium isolated from soil of ginseng.</title>
        <authorList>
            <person name="Lee D.H."/>
            <person name="Cha C.J."/>
        </authorList>
    </citation>
    <scope>NUCLEOTIDE SEQUENCE [LARGE SCALE GENOMIC DNA]</scope>
    <source>
        <strain evidence="1 2">KACC 19305</strain>
    </source>
</reference>
<name>A0ABS1JU76_9BURK</name>
<accession>A0ABS1JU76</accession>
<dbReference type="EMBL" id="JAEQND010000013">
    <property type="protein sequence ID" value="MBL0427757.1"/>
    <property type="molecule type" value="Genomic_DNA"/>
</dbReference>
<evidence type="ECO:0008006" key="3">
    <source>
        <dbReference type="Google" id="ProtNLM"/>
    </source>
</evidence>
<comment type="caution">
    <text evidence="1">The sequence shown here is derived from an EMBL/GenBank/DDBJ whole genome shotgun (WGS) entry which is preliminary data.</text>
</comment>
<evidence type="ECO:0000313" key="1">
    <source>
        <dbReference type="EMBL" id="MBL0427757.1"/>
    </source>
</evidence>
<keyword evidence="2" id="KW-1185">Reference proteome</keyword>
<sequence length="186" mass="18242">MKFTARKNAQKGSVLAIVLLVLAVIGVAAAYFSSDAAGGGSADKQSDKGTASTVLSQMASAANSARLGVADNDFDLASMTYSNLLAKGAAAAAPAKSTSAATPGSYAVSTNTAAADGKSHYLVNVDLGLAADAKAGRVCSAINEAAGATTALASVTTVTGALDANVNVGCVATGTKFTAFTEIDRI</sequence>
<proteinExistence type="predicted"/>
<evidence type="ECO:0000313" key="2">
    <source>
        <dbReference type="Proteomes" id="UP000622707"/>
    </source>
</evidence>
<dbReference type="RefSeq" id="WP_201692390.1">
    <property type="nucleotide sequence ID" value="NZ_JAEQND010000013.1"/>
</dbReference>
<organism evidence="1 2">
    <name type="scientific">Ramlibacter alkalitolerans</name>
    <dbReference type="NCBI Taxonomy" id="2039631"/>
    <lineage>
        <taxon>Bacteria</taxon>
        <taxon>Pseudomonadati</taxon>
        <taxon>Pseudomonadota</taxon>
        <taxon>Betaproteobacteria</taxon>
        <taxon>Burkholderiales</taxon>
        <taxon>Comamonadaceae</taxon>
        <taxon>Ramlibacter</taxon>
    </lineage>
</organism>
<protein>
    <recommendedName>
        <fullName evidence="3">Type 4 secretion system PilS N-terminal domain-containing protein</fullName>
    </recommendedName>
</protein>
<gene>
    <name evidence="1" type="ORF">JI746_21805</name>
</gene>
<dbReference type="Proteomes" id="UP000622707">
    <property type="component" value="Unassembled WGS sequence"/>
</dbReference>